<comment type="caution">
    <text evidence="1">The sequence shown here is derived from an EMBL/GenBank/DDBJ whole genome shotgun (WGS) entry which is preliminary data.</text>
</comment>
<proteinExistence type="predicted"/>
<name>A0A392TH05_9FABA</name>
<keyword evidence="2" id="KW-1185">Reference proteome</keyword>
<dbReference type="AlphaFoldDB" id="A0A392TH05"/>
<evidence type="ECO:0000313" key="1">
    <source>
        <dbReference type="EMBL" id="MCI60421.1"/>
    </source>
</evidence>
<accession>A0A392TH05</accession>
<organism evidence="1 2">
    <name type="scientific">Trifolium medium</name>
    <dbReference type="NCBI Taxonomy" id="97028"/>
    <lineage>
        <taxon>Eukaryota</taxon>
        <taxon>Viridiplantae</taxon>
        <taxon>Streptophyta</taxon>
        <taxon>Embryophyta</taxon>
        <taxon>Tracheophyta</taxon>
        <taxon>Spermatophyta</taxon>
        <taxon>Magnoliopsida</taxon>
        <taxon>eudicotyledons</taxon>
        <taxon>Gunneridae</taxon>
        <taxon>Pentapetalae</taxon>
        <taxon>rosids</taxon>
        <taxon>fabids</taxon>
        <taxon>Fabales</taxon>
        <taxon>Fabaceae</taxon>
        <taxon>Papilionoideae</taxon>
        <taxon>50 kb inversion clade</taxon>
        <taxon>NPAAA clade</taxon>
        <taxon>Hologalegina</taxon>
        <taxon>IRL clade</taxon>
        <taxon>Trifolieae</taxon>
        <taxon>Trifolium</taxon>
    </lineage>
</organism>
<reference evidence="1 2" key="1">
    <citation type="journal article" date="2018" name="Front. Plant Sci.">
        <title>Red Clover (Trifolium pratense) and Zigzag Clover (T. medium) - A Picture of Genomic Similarities and Differences.</title>
        <authorList>
            <person name="Dluhosova J."/>
            <person name="Istvanek J."/>
            <person name="Nedelnik J."/>
            <person name="Repkova J."/>
        </authorList>
    </citation>
    <scope>NUCLEOTIDE SEQUENCE [LARGE SCALE GENOMIC DNA]</scope>
    <source>
        <strain evidence="2">cv. 10/8</strain>
        <tissue evidence="1">Leaf</tissue>
    </source>
</reference>
<sequence length="70" mass="7942">EPEINEREEPTKLIVDDGNFTFPTVDSIPRVEKKFVSVAIVANEKSTVYTAKRCVLGALHLSRSNFEEYL</sequence>
<feature type="non-terminal residue" evidence="1">
    <location>
        <position position="1"/>
    </location>
</feature>
<evidence type="ECO:0000313" key="2">
    <source>
        <dbReference type="Proteomes" id="UP000265520"/>
    </source>
</evidence>
<dbReference type="EMBL" id="LXQA010581120">
    <property type="protein sequence ID" value="MCI60421.1"/>
    <property type="molecule type" value="Genomic_DNA"/>
</dbReference>
<protein>
    <submittedName>
        <fullName evidence="1">Uncharacterized protein</fullName>
    </submittedName>
</protein>
<dbReference type="Proteomes" id="UP000265520">
    <property type="component" value="Unassembled WGS sequence"/>
</dbReference>